<dbReference type="Proteomes" id="UP000237662">
    <property type="component" value="Unassembled WGS sequence"/>
</dbReference>
<dbReference type="OrthoDB" id="7475268at2"/>
<dbReference type="RefSeq" id="WP_104419219.1">
    <property type="nucleotide sequence ID" value="NZ_PTJC01000005.1"/>
</dbReference>
<evidence type="ECO:0008006" key="4">
    <source>
        <dbReference type="Google" id="ProtNLM"/>
    </source>
</evidence>
<evidence type="ECO:0000256" key="1">
    <source>
        <dbReference type="SAM" id="SignalP"/>
    </source>
</evidence>
<dbReference type="EMBL" id="PTJC01000005">
    <property type="protein sequence ID" value="PPK88685.1"/>
    <property type="molecule type" value="Genomic_DNA"/>
</dbReference>
<name>A0A2S6IB24_9BACT</name>
<keyword evidence="3" id="KW-1185">Reference proteome</keyword>
<reference evidence="2 3" key="1">
    <citation type="submission" date="2018-02" db="EMBL/GenBank/DDBJ databases">
        <title>Genomic Encyclopedia of Archaeal and Bacterial Type Strains, Phase II (KMG-II): from individual species to whole genera.</title>
        <authorList>
            <person name="Goeker M."/>
        </authorList>
    </citation>
    <scope>NUCLEOTIDE SEQUENCE [LARGE SCALE GENOMIC DNA]</scope>
    <source>
        <strain evidence="2 3">DSM 29526</strain>
    </source>
</reference>
<evidence type="ECO:0000313" key="3">
    <source>
        <dbReference type="Proteomes" id="UP000237662"/>
    </source>
</evidence>
<keyword evidence="1" id="KW-0732">Signal</keyword>
<organism evidence="2 3">
    <name type="scientific">Neolewinella xylanilytica</name>
    <dbReference type="NCBI Taxonomy" id="1514080"/>
    <lineage>
        <taxon>Bacteria</taxon>
        <taxon>Pseudomonadati</taxon>
        <taxon>Bacteroidota</taxon>
        <taxon>Saprospiria</taxon>
        <taxon>Saprospirales</taxon>
        <taxon>Lewinellaceae</taxon>
        <taxon>Neolewinella</taxon>
    </lineage>
</organism>
<evidence type="ECO:0000313" key="2">
    <source>
        <dbReference type="EMBL" id="PPK88685.1"/>
    </source>
</evidence>
<proteinExistence type="predicted"/>
<dbReference type="AlphaFoldDB" id="A0A2S6IB24"/>
<accession>A0A2S6IB24</accession>
<gene>
    <name evidence="2" type="ORF">CLV84_1655</name>
</gene>
<protein>
    <recommendedName>
        <fullName evidence="4">Outer membrane protein with beta-barrel domain</fullName>
    </recommendedName>
</protein>
<feature type="chain" id="PRO_5015473785" description="Outer membrane protein with beta-barrel domain" evidence="1">
    <location>
        <begin position="18"/>
        <end position="249"/>
    </location>
</feature>
<feature type="signal peptide" evidence="1">
    <location>
        <begin position="1"/>
        <end position="17"/>
    </location>
</feature>
<sequence length="249" mass="27012">MRNLLIAILMISSTLGAQDLAGTVNLDRALLFSFGYGPFVTAGDLADRFGGGFAVDGGVDFLPDRKNWQIGVMARFGFGSTVREDVLAGLRTDGGFLIGNQRQPAQVELRQRHLFLGPRFGYTFPLGSNSRAGLKTTTAIGYFFSRIRFQEDPVQYVPQLDPAVQAGYDRLAGGPAIYQFVGYQQLALNRRLNFYVGGELLAGFTRSLRSYDIALGSPPPGAGRSDIVLGLRVGLIIPIYLGAGEAIFY</sequence>
<comment type="caution">
    <text evidence="2">The sequence shown here is derived from an EMBL/GenBank/DDBJ whole genome shotgun (WGS) entry which is preliminary data.</text>
</comment>